<feature type="transmembrane region" description="Helical" evidence="2">
    <location>
        <begin position="84"/>
        <end position="101"/>
    </location>
</feature>
<feature type="transmembrane region" description="Helical" evidence="2">
    <location>
        <begin position="12"/>
        <end position="32"/>
    </location>
</feature>
<comment type="caution">
    <text evidence="4">The sequence shown here is derived from an EMBL/GenBank/DDBJ whole genome shotgun (WGS) entry which is preliminary data.</text>
</comment>
<keyword evidence="2" id="KW-0472">Membrane</keyword>
<keyword evidence="5" id="KW-1185">Reference proteome</keyword>
<dbReference type="Proteomes" id="UP001215280">
    <property type="component" value="Unassembled WGS sequence"/>
</dbReference>
<dbReference type="PANTHER" id="PTHR40465">
    <property type="entry name" value="CHROMOSOME 1, WHOLE GENOME SHOTGUN SEQUENCE"/>
    <property type="match status" value="1"/>
</dbReference>
<proteinExistence type="predicted"/>
<evidence type="ECO:0000256" key="1">
    <source>
        <dbReference type="SAM" id="MobiDB-lite"/>
    </source>
</evidence>
<dbReference type="PANTHER" id="PTHR40465:SF1">
    <property type="entry name" value="DUF6534 DOMAIN-CONTAINING PROTEIN"/>
    <property type="match status" value="1"/>
</dbReference>
<name>A0AAD7HBQ5_9AGAR</name>
<dbReference type="AlphaFoldDB" id="A0AAD7HBQ5"/>
<keyword evidence="2" id="KW-1133">Transmembrane helix</keyword>
<sequence length="302" mass="33117">MVINLESTYEPWLLCLFLAAVLVGAELVPNVLPHNFTDRLATKITVFSAVFFATVQLGLCYASVHYRLIQKIGDPPTELIWSDSSLLMGTFFCAVTEQLFFSGRLHHLVASLTDPKPYLWGVYMTYFLSGLQLLSGIAEVVISYHTHSFRTPSAKVATLVQLFSSMGCNVLICIGLCWYLRHQQHGFILRPQLGSINALVKHAINRGVSTALVSTLSAFLFFVFPTSLYFLVTLAPGGHLYTLTLLSSLNMCFHIRNLNVIERGTNRGDRSAAEASSGPAGPQESGAPIKEVATGRSGERVA</sequence>
<organism evidence="4 5">
    <name type="scientific">Mycena maculata</name>
    <dbReference type="NCBI Taxonomy" id="230809"/>
    <lineage>
        <taxon>Eukaryota</taxon>
        <taxon>Fungi</taxon>
        <taxon>Dikarya</taxon>
        <taxon>Basidiomycota</taxon>
        <taxon>Agaricomycotina</taxon>
        <taxon>Agaricomycetes</taxon>
        <taxon>Agaricomycetidae</taxon>
        <taxon>Agaricales</taxon>
        <taxon>Marasmiineae</taxon>
        <taxon>Mycenaceae</taxon>
        <taxon>Mycena</taxon>
    </lineage>
</organism>
<feature type="domain" description="DUF6534" evidence="3">
    <location>
        <begin position="165"/>
        <end position="251"/>
    </location>
</feature>
<dbReference type="EMBL" id="JARJLG010000329">
    <property type="protein sequence ID" value="KAJ7716671.1"/>
    <property type="molecule type" value="Genomic_DNA"/>
</dbReference>
<protein>
    <recommendedName>
        <fullName evidence="3">DUF6534 domain-containing protein</fullName>
    </recommendedName>
</protein>
<reference evidence="4" key="1">
    <citation type="submission" date="2023-03" db="EMBL/GenBank/DDBJ databases">
        <title>Massive genome expansion in bonnet fungi (Mycena s.s.) driven by repeated elements and novel gene families across ecological guilds.</title>
        <authorList>
            <consortium name="Lawrence Berkeley National Laboratory"/>
            <person name="Harder C.B."/>
            <person name="Miyauchi S."/>
            <person name="Viragh M."/>
            <person name="Kuo A."/>
            <person name="Thoen E."/>
            <person name="Andreopoulos B."/>
            <person name="Lu D."/>
            <person name="Skrede I."/>
            <person name="Drula E."/>
            <person name="Henrissat B."/>
            <person name="Morin E."/>
            <person name="Kohler A."/>
            <person name="Barry K."/>
            <person name="LaButti K."/>
            <person name="Morin E."/>
            <person name="Salamov A."/>
            <person name="Lipzen A."/>
            <person name="Mereny Z."/>
            <person name="Hegedus B."/>
            <person name="Baldrian P."/>
            <person name="Stursova M."/>
            <person name="Weitz H."/>
            <person name="Taylor A."/>
            <person name="Grigoriev I.V."/>
            <person name="Nagy L.G."/>
            <person name="Martin F."/>
            <person name="Kauserud H."/>
        </authorList>
    </citation>
    <scope>NUCLEOTIDE SEQUENCE</scope>
    <source>
        <strain evidence="4">CBHHK188m</strain>
    </source>
</reference>
<feature type="compositionally biased region" description="Low complexity" evidence="1">
    <location>
        <begin position="273"/>
        <end position="282"/>
    </location>
</feature>
<accession>A0AAD7HBQ5</accession>
<gene>
    <name evidence="4" type="ORF">DFH07DRAFT_973845</name>
</gene>
<evidence type="ECO:0000256" key="2">
    <source>
        <dbReference type="SAM" id="Phobius"/>
    </source>
</evidence>
<feature type="transmembrane region" description="Helical" evidence="2">
    <location>
        <begin position="156"/>
        <end position="180"/>
    </location>
</feature>
<feature type="transmembrane region" description="Helical" evidence="2">
    <location>
        <begin position="211"/>
        <end position="232"/>
    </location>
</feature>
<dbReference type="Pfam" id="PF20152">
    <property type="entry name" value="DUF6534"/>
    <property type="match status" value="1"/>
</dbReference>
<keyword evidence="2" id="KW-0812">Transmembrane</keyword>
<feature type="transmembrane region" description="Helical" evidence="2">
    <location>
        <begin position="122"/>
        <end position="144"/>
    </location>
</feature>
<feature type="region of interest" description="Disordered" evidence="1">
    <location>
        <begin position="269"/>
        <end position="302"/>
    </location>
</feature>
<feature type="transmembrane region" description="Helical" evidence="2">
    <location>
        <begin position="44"/>
        <end position="64"/>
    </location>
</feature>
<evidence type="ECO:0000313" key="4">
    <source>
        <dbReference type="EMBL" id="KAJ7716671.1"/>
    </source>
</evidence>
<dbReference type="InterPro" id="IPR045339">
    <property type="entry name" value="DUF6534"/>
</dbReference>
<evidence type="ECO:0000313" key="5">
    <source>
        <dbReference type="Proteomes" id="UP001215280"/>
    </source>
</evidence>
<evidence type="ECO:0000259" key="3">
    <source>
        <dbReference type="Pfam" id="PF20152"/>
    </source>
</evidence>
<feature type="transmembrane region" description="Helical" evidence="2">
    <location>
        <begin position="238"/>
        <end position="255"/>
    </location>
</feature>